<dbReference type="AlphaFoldDB" id="A0A1D2M8S3"/>
<proteinExistence type="predicted"/>
<dbReference type="EMBL" id="LJIJ01002711">
    <property type="protein sequence ID" value="ODM89339.1"/>
    <property type="molecule type" value="Genomic_DNA"/>
</dbReference>
<name>A0A1D2M8S3_ORCCI</name>
<sequence length="117" mass="13269">MKVYHFSFLIFKFNLSCNFKMPIKSYLGVLLLGTLLSIVYFADCKADSVGNPSVVISTAIKPSADTKIAPTTIHADTKNRTRRQGCHFALLEPGRCIQTECDCKENQVCRRGWCRYR</sequence>
<protein>
    <submittedName>
        <fullName evidence="1">Uncharacterized protein</fullName>
    </submittedName>
</protein>
<reference evidence="1 2" key="1">
    <citation type="journal article" date="2016" name="Genome Biol. Evol.">
        <title>Gene Family Evolution Reflects Adaptation to Soil Environmental Stressors in the Genome of the Collembolan Orchesella cincta.</title>
        <authorList>
            <person name="Faddeeva-Vakhrusheva A."/>
            <person name="Derks M.F."/>
            <person name="Anvar S.Y."/>
            <person name="Agamennone V."/>
            <person name="Suring W."/>
            <person name="Smit S."/>
            <person name="van Straalen N.M."/>
            <person name="Roelofs D."/>
        </authorList>
    </citation>
    <scope>NUCLEOTIDE SEQUENCE [LARGE SCALE GENOMIC DNA]</scope>
    <source>
        <tissue evidence="1">Mixed pool</tissue>
    </source>
</reference>
<organism evidence="1 2">
    <name type="scientific">Orchesella cincta</name>
    <name type="common">Springtail</name>
    <name type="synonym">Podura cincta</name>
    <dbReference type="NCBI Taxonomy" id="48709"/>
    <lineage>
        <taxon>Eukaryota</taxon>
        <taxon>Metazoa</taxon>
        <taxon>Ecdysozoa</taxon>
        <taxon>Arthropoda</taxon>
        <taxon>Hexapoda</taxon>
        <taxon>Collembola</taxon>
        <taxon>Entomobryomorpha</taxon>
        <taxon>Entomobryoidea</taxon>
        <taxon>Orchesellidae</taxon>
        <taxon>Orchesellinae</taxon>
        <taxon>Orchesella</taxon>
    </lineage>
</organism>
<evidence type="ECO:0000313" key="2">
    <source>
        <dbReference type="Proteomes" id="UP000094527"/>
    </source>
</evidence>
<dbReference type="Proteomes" id="UP000094527">
    <property type="component" value="Unassembled WGS sequence"/>
</dbReference>
<gene>
    <name evidence="1" type="ORF">Ocin01_17342</name>
</gene>
<accession>A0A1D2M8S3</accession>
<evidence type="ECO:0000313" key="1">
    <source>
        <dbReference type="EMBL" id="ODM89339.1"/>
    </source>
</evidence>
<keyword evidence="2" id="KW-1185">Reference proteome</keyword>
<comment type="caution">
    <text evidence="1">The sequence shown here is derived from an EMBL/GenBank/DDBJ whole genome shotgun (WGS) entry which is preliminary data.</text>
</comment>